<dbReference type="InterPro" id="IPR037185">
    <property type="entry name" value="EmrE-like"/>
</dbReference>
<protein>
    <submittedName>
        <fullName evidence="7">Uncharacterized protein</fullName>
    </submittedName>
</protein>
<evidence type="ECO:0000313" key="7">
    <source>
        <dbReference type="EMBL" id="CAH0367796.1"/>
    </source>
</evidence>
<keyword evidence="3 6" id="KW-1133">Transmembrane helix</keyword>
<dbReference type="PANTHER" id="PTHR10231">
    <property type="entry name" value="NUCLEOTIDE-SUGAR TRANSMEMBRANE TRANSPORTER"/>
    <property type="match status" value="1"/>
</dbReference>
<feature type="transmembrane region" description="Helical" evidence="6">
    <location>
        <begin position="196"/>
        <end position="221"/>
    </location>
</feature>
<dbReference type="Pfam" id="PF04142">
    <property type="entry name" value="Nuc_sug_transp"/>
    <property type="match status" value="1"/>
</dbReference>
<evidence type="ECO:0000313" key="8">
    <source>
        <dbReference type="Proteomes" id="UP000789595"/>
    </source>
</evidence>
<dbReference type="OrthoDB" id="408493at2759"/>
<feature type="transmembrane region" description="Helical" evidence="6">
    <location>
        <begin position="340"/>
        <end position="360"/>
    </location>
</feature>
<dbReference type="GO" id="GO:0000139">
    <property type="term" value="C:Golgi membrane"/>
    <property type="evidence" value="ECO:0007669"/>
    <property type="project" value="InterPro"/>
</dbReference>
<gene>
    <name evidence="7" type="ORF">PECAL_2P08350</name>
</gene>
<evidence type="ECO:0000256" key="6">
    <source>
        <dbReference type="SAM" id="Phobius"/>
    </source>
</evidence>
<dbReference type="GO" id="GO:0015165">
    <property type="term" value="F:pyrimidine nucleotide-sugar transmembrane transporter activity"/>
    <property type="evidence" value="ECO:0007669"/>
    <property type="project" value="InterPro"/>
</dbReference>
<evidence type="ECO:0000256" key="3">
    <source>
        <dbReference type="ARBA" id="ARBA00022989"/>
    </source>
</evidence>
<feature type="transmembrane region" description="Helical" evidence="6">
    <location>
        <begin position="71"/>
        <end position="89"/>
    </location>
</feature>
<feature type="transmembrane region" description="Helical" evidence="6">
    <location>
        <begin position="32"/>
        <end position="51"/>
    </location>
</feature>
<feature type="region of interest" description="Disordered" evidence="5">
    <location>
        <begin position="1"/>
        <end position="29"/>
    </location>
</feature>
<dbReference type="InterPro" id="IPR007271">
    <property type="entry name" value="Nuc_sug_transpt"/>
</dbReference>
<feature type="transmembrane region" description="Helical" evidence="6">
    <location>
        <begin position="138"/>
        <end position="158"/>
    </location>
</feature>
<keyword evidence="4 6" id="KW-0472">Membrane</keyword>
<dbReference type="Proteomes" id="UP000789595">
    <property type="component" value="Unassembled WGS sequence"/>
</dbReference>
<keyword evidence="2 6" id="KW-0812">Transmembrane</keyword>
<keyword evidence="8" id="KW-1185">Reference proteome</keyword>
<evidence type="ECO:0000256" key="4">
    <source>
        <dbReference type="ARBA" id="ARBA00023136"/>
    </source>
</evidence>
<comment type="caution">
    <text evidence="7">The sequence shown here is derived from an EMBL/GenBank/DDBJ whole genome shotgun (WGS) entry which is preliminary data.</text>
</comment>
<feature type="transmembrane region" description="Helical" evidence="6">
    <location>
        <begin position="254"/>
        <end position="277"/>
    </location>
</feature>
<proteinExistence type="predicted"/>
<evidence type="ECO:0000256" key="5">
    <source>
        <dbReference type="SAM" id="MobiDB-lite"/>
    </source>
</evidence>
<comment type="subcellular location">
    <subcellularLocation>
        <location evidence="1">Membrane</location>
        <topology evidence="1">Multi-pass membrane protein</topology>
    </subcellularLocation>
</comment>
<dbReference type="AlphaFoldDB" id="A0A8J2WZA2"/>
<feature type="transmembrane region" description="Helical" evidence="6">
    <location>
        <begin position="109"/>
        <end position="132"/>
    </location>
</feature>
<reference evidence="7" key="1">
    <citation type="submission" date="2021-11" db="EMBL/GenBank/DDBJ databases">
        <authorList>
            <consortium name="Genoscope - CEA"/>
            <person name="William W."/>
        </authorList>
    </citation>
    <scope>NUCLEOTIDE SEQUENCE</scope>
</reference>
<organism evidence="7 8">
    <name type="scientific">Pelagomonas calceolata</name>
    <dbReference type="NCBI Taxonomy" id="35677"/>
    <lineage>
        <taxon>Eukaryota</taxon>
        <taxon>Sar</taxon>
        <taxon>Stramenopiles</taxon>
        <taxon>Ochrophyta</taxon>
        <taxon>Pelagophyceae</taxon>
        <taxon>Pelagomonadales</taxon>
        <taxon>Pelagomonadaceae</taxon>
        <taxon>Pelagomonas</taxon>
    </lineage>
</organism>
<sequence>MLGTLQQRHKRQDVEQPPLSPKKTTTTPANKGANALALLALVFFASAAPVATQLVRRPDGSYPFEVVDVVLRAEILKLCIASTCLAYELRGLGETERRERAPTPTTKGLLLTLAVGAGYQALNILGGLAMRVLDDPTLFAVIVQSKVVWTGVLGVYAFGRRLSPARVFSLVLVALGASVCAAPKPPNTDVEKVRTRITGCLLAGGAALLSAILTVACEAVVKRGRASLHWQNLQLYVVGILVTASTLTRPPSLVISYAMGALIVLEACKGLAISLVLKRTDAVVKTLATTLSIPGVAVMERLVVPGVAPMALPMLLGGGAVVLAITAYHEGPDGRDKPFLAAALGLTLFGAATLVVDAGWPRRELLGSESPPPD</sequence>
<evidence type="ECO:0000256" key="1">
    <source>
        <dbReference type="ARBA" id="ARBA00004141"/>
    </source>
</evidence>
<dbReference type="EMBL" id="CAKKNE010000002">
    <property type="protein sequence ID" value="CAH0367796.1"/>
    <property type="molecule type" value="Genomic_DNA"/>
</dbReference>
<dbReference type="SUPFAM" id="SSF103481">
    <property type="entry name" value="Multidrug resistance efflux transporter EmrE"/>
    <property type="match status" value="1"/>
</dbReference>
<name>A0A8J2WZA2_9STRA</name>
<evidence type="ECO:0000256" key="2">
    <source>
        <dbReference type="ARBA" id="ARBA00022692"/>
    </source>
</evidence>
<accession>A0A8J2WZA2</accession>
<feature type="transmembrane region" description="Helical" evidence="6">
    <location>
        <begin position="310"/>
        <end position="328"/>
    </location>
</feature>